<evidence type="ECO:0000256" key="4">
    <source>
        <dbReference type="ARBA" id="ARBA00022475"/>
    </source>
</evidence>
<dbReference type="GO" id="GO:1990961">
    <property type="term" value="P:xenobiotic detoxification by transmembrane export across the plasma membrane"/>
    <property type="evidence" value="ECO:0007669"/>
    <property type="project" value="InterPro"/>
</dbReference>
<feature type="transmembrane region" description="Helical" evidence="8">
    <location>
        <begin position="277"/>
        <end position="298"/>
    </location>
</feature>
<dbReference type="PROSITE" id="PS50850">
    <property type="entry name" value="MFS"/>
    <property type="match status" value="1"/>
</dbReference>
<evidence type="ECO:0000256" key="5">
    <source>
        <dbReference type="ARBA" id="ARBA00022692"/>
    </source>
</evidence>
<evidence type="ECO:0000313" key="11">
    <source>
        <dbReference type="Proteomes" id="UP000268973"/>
    </source>
</evidence>
<dbReference type="RefSeq" id="WP_126572317.1">
    <property type="nucleotide sequence ID" value="NZ_RXZH01000001.1"/>
</dbReference>
<feature type="transmembrane region" description="Helical" evidence="8">
    <location>
        <begin position="165"/>
        <end position="184"/>
    </location>
</feature>
<feature type="transmembrane region" description="Helical" evidence="8">
    <location>
        <begin position="100"/>
        <end position="122"/>
    </location>
</feature>
<feature type="transmembrane region" description="Helical" evidence="8">
    <location>
        <begin position="213"/>
        <end position="236"/>
    </location>
</feature>
<name>A0A432D0T6_9VIBR</name>
<dbReference type="GO" id="GO:0005886">
    <property type="term" value="C:plasma membrane"/>
    <property type="evidence" value="ECO:0007669"/>
    <property type="project" value="UniProtKB-SubCell"/>
</dbReference>
<feature type="transmembrane region" description="Helical" evidence="8">
    <location>
        <begin position="45"/>
        <end position="64"/>
    </location>
</feature>
<dbReference type="SUPFAM" id="SSF103473">
    <property type="entry name" value="MFS general substrate transporter"/>
    <property type="match status" value="1"/>
</dbReference>
<keyword evidence="4" id="KW-1003">Cell membrane</keyword>
<dbReference type="EMBL" id="RXZH01000001">
    <property type="protein sequence ID" value="RTZ17562.1"/>
    <property type="molecule type" value="Genomic_DNA"/>
</dbReference>
<keyword evidence="7 8" id="KW-0472">Membrane</keyword>
<dbReference type="CDD" id="cd17320">
    <property type="entry name" value="MFS_MdfA_MDR_like"/>
    <property type="match status" value="1"/>
</dbReference>
<evidence type="ECO:0000259" key="9">
    <source>
        <dbReference type="PROSITE" id="PS50850"/>
    </source>
</evidence>
<dbReference type="PANTHER" id="PTHR23502:SF32">
    <property type="entry name" value="MULTIDRUG RESISTANCE PROTEIN D"/>
    <property type="match status" value="1"/>
</dbReference>
<keyword evidence="6 8" id="KW-1133">Transmembrane helix</keyword>
<sequence length="401" mass="42446">MSASSQIVKLTFLIAILTAVGQMTQTMYVPSIGYMASEFLVTPAALQAVMACYLIPYGISQFVYGPLSDRLGRKPIIIVGLFIYILGTLVTLFAHGYEWFLVGSFIQGLGIGCGGAMSRTLTRDLFEGSELHKVNSLISMCVIFSPLIAPVLGGYLTESLGWRSSYMFLALFGIAVVITMMTSFKETLPVEKRRYEKVSHSYRYVLSDRRFQGYLICLVATFSGIAIFEAAAGVLLGGVLKLPATTVSLLFVLPIPGYLVGAALSSFIATKRNEKSALNVGLVAIMVGSVVVLVPGLFGETNALTLIGGATIYFLGAGILFPAATTGALSPFPYHAGTGGAVLGGMQNLGAGLATLGASLIPAPDQMPLGALMLVMSVIAMFGLIRVNHTPDSSNEMPLAY</sequence>
<dbReference type="InterPro" id="IPR011701">
    <property type="entry name" value="MFS"/>
</dbReference>
<proteinExistence type="inferred from homology"/>
<feature type="transmembrane region" description="Helical" evidence="8">
    <location>
        <begin position="304"/>
        <end position="329"/>
    </location>
</feature>
<feature type="transmembrane region" description="Helical" evidence="8">
    <location>
        <begin position="76"/>
        <end position="94"/>
    </location>
</feature>
<comment type="caution">
    <text evidence="8">Lacks conserved residue(s) required for the propagation of feature annotation.</text>
</comment>
<accession>A0A432D0T6</accession>
<feature type="transmembrane region" description="Helical" evidence="8">
    <location>
        <begin position="134"/>
        <end position="153"/>
    </location>
</feature>
<dbReference type="InterPro" id="IPR004812">
    <property type="entry name" value="Efflux_drug-R_Bcr/CmlA"/>
</dbReference>
<dbReference type="PANTHER" id="PTHR23502">
    <property type="entry name" value="MAJOR FACILITATOR SUPERFAMILY"/>
    <property type="match status" value="1"/>
</dbReference>
<comment type="caution">
    <text evidence="10">The sequence shown here is derived from an EMBL/GenBank/DDBJ whole genome shotgun (WGS) entry which is preliminary data.</text>
</comment>
<evidence type="ECO:0000256" key="2">
    <source>
        <dbReference type="ARBA" id="ARBA00006236"/>
    </source>
</evidence>
<reference evidence="10 11" key="1">
    <citation type="submission" date="2018-12" db="EMBL/GenBank/DDBJ databases">
        <title>Vibrio sp. isolated from China Sea.</title>
        <authorList>
            <person name="Li Y."/>
        </authorList>
    </citation>
    <scope>NUCLEOTIDE SEQUENCE [LARGE SCALE GENOMIC DNA]</scope>
    <source>
        <strain evidence="10 11">BEI207</strain>
    </source>
</reference>
<dbReference type="NCBIfam" id="NF008654">
    <property type="entry name" value="PRK11652.1"/>
    <property type="match status" value="1"/>
</dbReference>
<dbReference type="OrthoDB" id="9814303at2"/>
<feature type="transmembrane region" description="Helical" evidence="8">
    <location>
        <begin position="367"/>
        <end position="387"/>
    </location>
</feature>
<evidence type="ECO:0000313" key="10">
    <source>
        <dbReference type="EMBL" id="RTZ17562.1"/>
    </source>
</evidence>
<keyword evidence="11" id="KW-1185">Reference proteome</keyword>
<comment type="similarity">
    <text evidence="2 8">Belongs to the major facilitator superfamily. Bcr/CmlA family.</text>
</comment>
<feature type="transmembrane region" description="Helical" evidence="8">
    <location>
        <begin position="248"/>
        <end position="270"/>
    </location>
</feature>
<dbReference type="Gene3D" id="1.20.1720.10">
    <property type="entry name" value="Multidrug resistance protein D"/>
    <property type="match status" value="1"/>
</dbReference>
<evidence type="ECO:0000256" key="7">
    <source>
        <dbReference type="ARBA" id="ARBA00023136"/>
    </source>
</evidence>
<evidence type="ECO:0000256" key="3">
    <source>
        <dbReference type="ARBA" id="ARBA00022448"/>
    </source>
</evidence>
<gene>
    <name evidence="10" type="primary">emrD</name>
    <name evidence="10" type="ORF">EJ063_01910</name>
</gene>
<protein>
    <recommendedName>
        <fullName evidence="8">Bcr/CflA family efflux transporter</fullName>
    </recommendedName>
</protein>
<feature type="domain" description="Major facilitator superfamily (MFS) profile" evidence="9">
    <location>
        <begin position="10"/>
        <end position="395"/>
    </location>
</feature>
<evidence type="ECO:0000256" key="8">
    <source>
        <dbReference type="RuleBase" id="RU365088"/>
    </source>
</evidence>
<dbReference type="Proteomes" id="UP000268973">
    <property type="component" value="Unassembled WGS sequence"/>
</dbReference>
<dbReference type="Pfam" id="PF07690">
    <property type="entry name" value="MFS_1"/>
    <property type="match status" value="1"/>
</dbReference>
<dbReference type="InterPro" id="IPR020846">
    <property type="entry name" value="MFS_dom"/>
</dbReference>
<evidence type="ECO:0000256" key="6">
    <source>
        <dbReference type="ARBA" id="ARBA00022989"/>
    </source>
</evidence>
<feature type="transmembrane region" description="Helical" evidence="8">
    <location>
        <begin position="341"/>
        <end position="361"/>
    </location>
</feature>
<evidence type="ECO:0000256" key="1">
    <source>
        <dbReference type="ARBA" id="ARBA00004651"/>
    </source>
</evidence>
<comment type="subcellular location">
    <subcellularLocation>
        <location evidence="8">Cell inner membrane</location>
        <topology evidence="8">Multi-pass membrane protein</topology>
    </subcellularLocation>
    <subcellularLocation>
        <location evidence="1">Cell membrane</location>
        <topology evidence="1">Multi-pass membrane protein</topology>
    </subcellularLocation>
</comment>
<dbReference type="NCBIfam" id="TIGR00710">
    <property type="entry name" value="efflux_Bcr_CflA"/>
    <property type="match status" value="1"/>
</dbReference>
<keyword evidence="8" id="KW-0997">Cell inner membrane</keyword>
<keyword evidence="3 8" id="KW-0813">Transport</keyword>
<dbReference type="GO" id="GO:0042910">
    <property type="term" value="F:xenobiotic transmembrane transporter activity"/>
    <property type="evidence" value="ECO:0007669"/>
    <property type="project" value="InterPro"/>
</dbReference>
<dbReference type="InterPro" id="IPR036259">
    <property type="entry name" value="MFS_trans_sf"/>
</dbReference>
<dbReference type="AlphaFoldDB" id="A0A432D0T6"/>
<organism evidence="10 11">
    <name type="scientific">Vibrio aquaticus</name>
    <dbReference type="NCBI Taxonomy" id="2496559"/>
    <lineage>
        <taxon>Bacteria</taxon>
        <taxon>Pseudomonadati</taxon>
        <taxon>Pseudomonadota</taxon>
        <taxon>Gammaproteobacteria</taxon>
        <taxon>Vibrionales</taxon>
        <taxon>Vibrionaceae</taxon>
        <taxon>Vibrio</taxon>
    </lineage>
</organism>
<keyword evidence="5 8" id="KW-0812">Transmembrane</keyword>